<dbReference type="CDD" id="cd03255">
    <property type="entry name" value="ABC_MJ0796_LolCDE_FtsE"/>
    <property type="match status" value="1"/>
</dbReference>
<dbReference type="PANTHER" id="PTHR24220">
    <property type="entry name" value="IMPORT ATP-BINDING PROTEIN"/>
    <property type="match status" value="1"/>
</dbReference>
<dbReference type="InterPro" id="IPR003439">
    <property type="entry name" value="ABC_transporter-like_ATP-bd"/>
</dbReference>
<keyword evidence="1" id="KW-0813">Transport</keyword>
<dbReference type="InterPro" id="IPR015854">
    <property type="entry name" value="ABC_transpr_LolD-like"/>
</dbReference>
<dbReference type="Proteomes" id="UP000626370">
    <property type="component" value="Unassembled WGS sequence"/>
</dbReference>
<dbReference type="InterPro" id="IPR027417">
    <property type="entry name" value="P-loop_NTPase"/>
</dbReference>
<dbReference type="PANTHER" id="PTHR24220:SF611">
    <property type="entry name" value="ATP-BINDING COMPONENT OF ABC TRANSPORTER-RELATED"/>
    <property type="match status" value="1"/>
</dbReference>
<keyword evidence="6" id="KW-1185">Reference proteome</keyword>
<feature type="domain" description="ABC transporter" evidence="4">
    <location>
        <begin position="3"/>
        <end position="222"/>
    </location>
</feature>
<keyword evidence="3 5" id="KW-0067">ATP-binding</keyword>
<dbReference type="RefSeq" id="WP_189379337.1">
    <property type="nucleotide sequence ID" value="NZ_BNAH01000016.1"/>
</dbReference>
<dbReference type="Pfam" id="PF00005">
    <property type="entry name" value="ABC_tran"/>
    <property type="match status" value="1"/>
</dbReference>
<gene>
    <name evidence="5" type="ORF">GCM10011501_32690</name>
</gene>
<dbReference type="InterPro" id="IPR017911">
    <property type="entry name" value="MacB-like_ATP-bd"/>
</dbReference>
<dbReference type="PROSITE" id="PS50893">
    <property type="entry name" value="ABC_TRANSPORTER_2"/>
    <property type="match status" value="1"/>
</dbReference>
<proteinExistence type="predicted"/>
<dbReference type="EMBL" id="BNAH01000016">
    <property type="protein sequence ID" value="GHF00697.1"/>
    <property type="molecule type" value="Genomic_DNA"/>
</dbReference>
<evidence type="ECO:0000256" key="2">
    <source>
        <dbReference type="ARBA" id="ARBA00022741"/>
    </source>
</evidence>
<protein>
    <submittedName>
        <fullName evidence="5">ABC transporter ATP-binding protein</fullName>
    </submittedName>
</protein>
<accession>A0ABQ3J105</accession>
<name>A0ABQ3J105_9GAMM</name>
<evidence type="ECO:0000313" key="5">
    <source>
        <dbReference type="EMBL" id="GHF00697.1"/>
    </source>
</evidence>
<evidence type="ECO:0000256" key="1">
    <source>
        <dbReference type="ARBA" id="ARBA00022448"/>
    </source>
</evidence>
<dbReference type="Gene3D" id="3.40.50.300">
    <property type="entry name" value="P-loop containing nucleotide triphosphate hydrolases"/>
    <property type="match status" value="1"/>
</dbReference>
<sequence>MVIQLSNIRFSYPNHKDTPILNIPSWSMAEGEHCFIHGPSGNGKSTLLNMLSGILLPNEGVVCVLDQHLNNLTSRQRNKFRADNIGYVFQQFNLIPYLDALENIQLASYFSSSLTKSEVSEEMSTLLTSLNIPESDWNKPVRTLSIGQQQRIAIARALINTPKLLIADEPTSALDNINRDSFMTLLMSTVEKNNITLLFVSHDMSLSQYFNRVESLSELNQVECSNAS</sequence>
<evidence type="ECO:0000259" key="4">
    <source>
        <dbReference type="PROSITE" id="PS50893"/>
    </source>
</evidence>
<evidence type="ECO:0000313" key="6">
    <source>
        <dbReference type="Proteomes" id="UP000626370"/>
    </source>
</evidence>
<comment type="caution">
    <text evidence="5">The sequence shown here is derived from an EMBL/GenBank/DDBJ whole genome shotgun (WGS) entry which is preliminary data.</text>
</comment>
<reference evidence="6" key="1">
    <citation type="journal article" date="2019" name="Int. J. Syst. Evol. Microbiol.">
        <title>The Global Catalogue of Microorganisms (GCM) 10K type strain sequencing project: providing services to taxonomists for standard genome sequencing and annotation.</title>
        <authorList>
            <consortium name="The Broad Institute Genomics Platform"/>
            <consortium name="The Broad Institute Genome Sequencing Center for Infectious Disease"/>
            <person name="Wu L."/>
            <person name="Ma J."/>
        </authorList>
    </citation>
    <scope>NUCLEOTIDE SEQUENCE [LARGE SCALE GENOMIC DNA]</scope>
    <source>
        <strain evidence="6">CGMCC 1.15922</strain>
    </source>
</reference>
<dbReference type="GO" id="GO:0005524">
    <property type="term" value="F:ATP binding"/>
    <property type="evidence" value="ECO:0007669"/>
    <property type="project" value="UniProtKB-KW"/>
</dbReference>
<evidence type="ECO:0000256" key="3">
    <source>
        <dbReference type="ARBA" id="ARBA00022840"/>
    </source>
</evidence>
<dbReference type="SMART" id="SM00382">
    <property type="entry name" value="AAA"/>
    <property type="match status" value="1"/>
</dbReference>
<dbReference type="InterPro" id="IPR003593">
    <property type="entry name" value="AAA+_ATPase"/>
</dbReference>
<keyword evidence="2" id="KW-0547">Nucleotide-binding</keyword>
<organism evidence="5 6">
    <name type="scientific">Thalassotalea profundi</name>
    <dbReference type="NCBI Taxonomy" id="2036687"/>
    <lineage>
        <taxon>Bacteria</taxon>
        <taxon>Pseudomonadati</taxon>
        <taxon>Pseudomonadota</taxon>
        <taxon>Gammaproteobacteria</taxon>
        <taxon>Alteromonadales</taxon>
        <taxon>Colwelliaceae</taxon>
        <taxon>Thalassotalea</taxon>
    </lineage>
</organism>
<dbReference type="SUPFAM" id="SSF52540">
    <property type="entry name" value="P-loop containing nucleoside triphosphate hydrolases"/>
    <property type="match status" value="1"/>
</dbReference>